<organism evidence="2">
    <name type="scientific">Culex pipiens</name>
    <name type="common">House mosquito</name>
    <dbReference type="NCBI Taxonomy" id="7175"/>
    <lineage>
        <taxon>Eukaryota</taxon>
        <taxon>Metazoa</taxon>
        <taxon>Ecdysozoa</taxon>
        <taxon>Arthropoda</taxon>
        <taxon>Hexapoda</taxon>
        <taxon>Insecta</taxon>
        <taxon>Pterygota</taxon>
        <taxon>Neoptera</taxon>
        <taxon>Endopterygota</taxon>
        <taxon>Diptera</taxon>
        <taxon>Nematocera</taxon>
        <taxon>Culicoidea</taxon>
        <taxon>Culicidae</taxon>
        <taxon>Culicinae</taxon>
        <taxon>Culicini</taxon>
        <taxon>Culex</taxon>
        <taxon>Culex</taxon>
    </lineage>
</organism>
<evidence type="ECO:0000256" key="1">
    <source>
        <dbReference type="SAM" id="MobiDB-lite"/>
    </source>
</evidence>
<dbReference type="AlphaFoldDB" id="A0A8D8D4H0"/>
<feature type="compositionally biased region" description="Polar residues" evidence="1">
    <location>
        <begin position="45"/>
        <end position="70"/>
    </location>
</feature>
<dbReference type="EMBL" id="HBUE01257486">
    <property type="protein sequence ID" value="CAG6557244.1"/>
    <property type="molecule type" value="Transcribed_RNA"/>
</dbReference>
<dbReference type="EMBL" id="HBUE01152479">
    <property type="protein sequence ID" value="CAG6505940.1"/>
    <property type="molecule type" value="Transcribed_RNA"/>
</dbReference>
<feature type="region of interest" description="Disordered" evidence="1">
    <location>
        <begin position="28"/>
        <end position="78"/>
    </location>
</feature>
<reference evidence="2" key="1">
    <citation type="submission" date="2021-05" db="EMBL/GenBank/DDBJ databases">
        <authorList>
            <person name="Alioto T."/>
            <person name="Alioto T."/>
            <person name="Gomez Garrido J."/>
        </authorList>
    </citation>
    <scope>NUCLEOTIDE SEQUENCE</scope>
</reference>
<evidence type="ECO:0000313" key="2">
    <source>
        <dbReference type="EMBL" id="CAG6505940.1"/>
    </source>
</evidence>
<name>A0A8D8D4H0_CULPI</name>
<sequence length="111" mass="13226">MMSFRPIFSWRTFPLAEDQNDVVVRVSPRTSKTMPFKRSPKKTSKSVSMSRTSNQRKSPSKWWTITSQSRESTRRNRTSMDLCRGTLFGSTDFRRDTIWRRLHRHSHPMEC</sequence>
<protein>
    <submittedName>
        <fullName evidence="2">(northern house mosquito) hypothetical protein</fullName>
    </submittedName>
</protein>
<proteinExistence type="predicted"/>
<accession>A0A8D8D4H0</accession>